<dbReference type="EMBL" id="FOXB01000037">
    <property type="protein sequence ID" value="SFP74130.1"/>
    <property type="molecule type" value="Genomic_DNA"/>
</dbReference>
<reference evidence="1 2" key="1">
    <citation type="submission" date="2016-10" db="EMBL/GenBank/DDBJ databases">
        <authorList>
            <person name="de Groot N.N."/>
        </authorList>
    </citation>
    <scope>NUCLEOTIDE SEQUENCE [LARGE SCALE GENOMIC DNA]</scope>
    <source>
        <strain evidence="1 2">EP1-55-1</strain>
    </source>
</reference>
<dbReference type="Proteomes" id="UP000199227">
    <property type="component" value="Unassembled WGS sequence"/>
</dbReference>
<dbReference type="AlphaFoldDB" id="A0A1I5STP0"/>
<sequence length="383" mass="45237">MTRFNYLVYFLILSSTLYGYESRSEISLNQFFYSSHKSETVLSGFTELKLKKSDFEALMNLEYLYSNEYSRRRYISINELYLSKEFDDYRVDLGKQINYWGELEGYNISDIFNTKNYLNDIFDSSKKIGSWALSAVKYSNEDSFEAGIKFYENDLNYPFITDYSKHLSTEKSRWTPSLYFLYSFVTNSFLESENKIIFWYGYDNKRYFTPINQTTVSQFAYRVKKIIFLSNIVYEDYIYKVESAYSDVIDDPNIADYAQISFGVERGLFDLSGADLNLYGEYYRYIYFGNEKIEGVDISEIYNNDIFLAFRLNFNDVESSVIESGLLYDLQSGEKVFKIKAKSRIKERFILSSEFLSIYPAKDGFLSKLTDHRRVMVGITYTF</sequence>
<gene>
    <name evidence="1" type="ORF">SAMN05216234_13714</name>
</gene>
<organism evidence="1 2">
    <name type="scientific">Hydrogenimonas thermophila</name>
    <dbReference type="NCBI Taxonomy" id="223786"/>
    <lineage>
        <taxon>Bacteria</taxon>
        <taxon>Pseudomonadati</taxon>
        <taxon>Campylobacterota</taxon>
        <taxon>Epsilonproteobacteria</taxon>
        <taxon>Campylobacterales</taxon>
        <taxon>Hydrogenimonadaceae</taxon>
        <taxon>Hydrogenimonas</taxon>
    </lineage>
</organism>
<name>A0A1I5STP0_9BACT</name>
<protein>
    <recommendedName>
        <fullName evidence="3">Porin</fullName>
    </recommendedName>
</protein>
<dbReference type="STRING" id="223786.SAMN05216234_13714"/>
<evidence type="ECO:0000313" key="2">
    <source>
        <dbReference type="Proteomes" id="UP000199227"/>
    </source>
</evidence>
<evidence type="ECO:0008006" key="3">
    <source>
        <dbReference type="Google" id="ProtNLM"/>
    </source>
</evidence>
<accession>A0A1I5STP0</accession>
<dbReference type="OrthoDB" id="1188513at2"/>
<evidence type="ECO:0000313" key="1">
    <source>
        <dbReference type="EMBL" id="SFP74130.1"/>
    </source>
</evidence>
<dbReference type="RefSeq" id="WP_092913545.1">
    <property type="nucleotide sequence ID" value="NZ_FOXB01000037.1"/>
</dbReference>
<keyword evidence="2" id="KW-1185">Reference proteome</keyword>
<proteinExistence type="predicted"/>